<dbReference type="PANTHER" id="PTHR45662">
    <property type="entry name" value="PHOSPHATIDYLINOSITIDE PHOSPHATASE SAC1"/>
    <property type="match status" value="1"/>
</dbReference>
<reference evidence="3" key="1">
    <citation type="submission" date="2023-07" db="EMBL/GenBank/DDBJ databases">
        <authorList>
            <consortium name="AG Swart"/>
            <person name="Singh M."/>
            <person name="Singh A."/>
            <person name="Seah K."/>
            <person name="Emmerich C."/>
        </authorList>
    </citation>
    <scope>NUCLEOTIDE SEQUENCE</scope>
    <source>
        <strain evidence="3">DP1</strain>
    </source>
</reference>
<feature type="domain" description="SAC" evidence="2">
    <location>
        <begin position="127"/>
        <end position="489"/>
    </location>
</feature>
<gene>
    <name evidence="3" type="ORF">ECRASSUSDP1_LOCUS3347</name>
</gene>
<dbReference type="GO" id="GO:0043812">
    <property type="term" value="F:phosphatidylinositol-4-phosphate phosphatase activity"/>
    <property type="evidence" value="ECO:0007669"/>
    <property type="project" value="TreeGrafter"/>
</dbReference>
<name>A0AAD1U630_EUPCR</name>
<evidence type="ECO:0000259" key="2">
    <source>
        <dbReference type="PROSITE" id="PS50275"/>
    </source>
</evidence>
<keyword evidence="1" id="KW-0472">Membrane</keyword>
<feature type="transmembrane region" description="Helical" evidence="1">
    <location>
        <begin position="596"/>
        <end position="615"/>
    </location>
</feature>
<dbReference type="AlphaFoldDB" id="A0AAD1U630"/>
<dbReference type="GO" id="GO:0005783">
    <property type="term" value="C:endoplasmic reticulum"/>
    <property type="evidence" value="ECO:0007669"/>
    <property type="project" value="TreeGrafter"/>
</dbReference>
<protein>
    <recommendedName>
        <fullName evidence="2">SAC domain-containing protein</fullName>
    </recommendedName>
</protein>
<evidence type="ECO:0000313" key="3">
    <source>
        <dbReference type="EMBL" id="CAI2362030.1"/>
    </source>
</evidence>
<keyword evidence="1" id="KW-1133">Transmembrane helix</keyword>
<dbReference type="Pfam" id="PF02383">
    <property type="entry name" value="Syja_N"/>
    <property type="match status" value="1"/>
</dbReference>
<feature type="transmembrane region" description="Helical" evidence="1">
    <location>
        <begin position="554"/>
        <end position="576"/>
    </location>
</feature>
<comment type="caution">
    <text evidence="3">The sequence shown here is derived from an EMBL/GenBank/DDBJ whole genome shotgun (WGS) entry which is preliminary data.</text>
</comment>
<keyword evidence="4" id="KW-1185">Reference proteome</keyword>
<keyword evidence="1" id="KW-0812">Transmembrane</keyword>
<accession>A0AAD1U630</accession>
<dbReference type="InterPro" id="IPR002013">
    <property type="entry name" value="SAC_dom"/>
</dbReference>
<dbReference type="GO" id="GO:0046856">
    <property type="term" value="P:phosphatidylinositol dephosphorylation"/>
    <property type="evidence" value="ECO:0007669"/>
    <property type="project" value="TreeGrafter"/>
</dbReference>
<dbReference type="Proteomes" id="UP001295684">
    <property type="component" value="Unassembled WGS sequence"/>
</dbReference>
<dbReference type="PROSITE" id="PS50275">
    <property type="entry name" value="SAC"/>
    <property type="match status" value="1"/>
</dbReference>
<evidence type="ECO:0000313" key="4">
    <source>
        <dbReference type="Proteomes" id="UP001295684"/>
    </source>
</evidence>
<dbReference type="PANTHER" id="PTHR45662:SF2">
    <property type="entry name" value="PHOSPHATIDYLINOSITOL-3-PHOSPHATASE SAC1"/>
    <property type="match status" value="1"/>
</dbReference>
<dbReference type="EMBL" id="CAMPGE010003206">
    <property type="protein sequence ID" value="CAI2362030.1"/>
    <property type="molecule type" value="Genomic_DNA"/>
</dbReference>
<evidence type="ECO:0000256" key="1">
    <source>
        <dbReference type="SAM" id="Phobius"/>
    </source>
</evidence>
<proteinExistence type="predicted"/>
<organism evidence="3 4">
    <name type="scientific">Euplotes crassus</name>
    <dbReference type="NCBI Taxonomy" id="5936"/>
    <lineage>
        <taxon>Eukaryota</taxon>
        <taxon>Sar</taxon>
        <taxon>Alveolata</taxon>
        <taxon>Ciliophora</taxon>
        <taxon>Intramacronucleata</taxon>
        <taxon>Spirotrichea</taxon>
        <taxon>Hypotrichia</taxon>
        <taxon>Euplotida</taxon>
        <taxon>Euplotidae</taxon>
        <taxon>Moneuplotes</taxon>
    </lineage>
</organism>
<sequence length="616" mass="71262">MVDAREILIPRFTYVKEIEPRTKLESVILGYSNSKEAIRVSQGISECIPDLEVYKSENEKLKFTNVKNLYGIMGVVKRDTREYLLLIEECSIMGQVLKCNIFRVDQILVVPLQHEENKEDIEHTELIKGLVNDKAFYFSYNYNLTYSLQANVNRILVPEESKGLQKKGSSEEYWSNYEEDLVFNRVLLSEFDTNTSEQLWSFIVPIIYGYVFVHSLHFDQNKADLVLISRKDCNRLGRRFVSRGLDEEGNASNFVETEHIIVHYEEESYRIASYVQTRGSIPLIWTQTPTLKYGPKLGISTDDTKNKAAAEKHFAKNIEKYGDHVLINLIDKKGSQDKIGTAFTKLVKNLKNDRLHYEWFDFHGECKKMKWENLSKLIKNIQEKVDEQNYFMARLDYAFDQKEKLSQSSCMIMLNQNGVCRTNCMDCLDRTNVVQSVISRLIAHRQLWKMNILEKPKGDPFETFPAKFETLFRQAWTNNANVCSILYSGTPALKTDFTLTGKRSAQGALMDGINSAKRYYINNFCDFQNQDILDSTLQKLKPGQKIRQGGKVKFMTVLFSLIFGIIILNSTVKYLYGVHDLQPGEEGYYDYGYTMGFLHLVTVFAITGFTFKTLFL</sequence>